<sequence length="58" mass="6622">MKKCGCGREAEYEVYEHKEPHCESCFKEALECSVQILAKKIDYFEDGGMTCTKPLGEK</sequence>
<reference evidence="1 2" key="1">
    <citation type="submission" date="2021-03" db="EMBL/GenBank/DDBJ databases">
        <title>Genomic Encyclopedia of Type Strains, Phase IV (KMG-IV): sequencing the most valuable type-strain genomes for metagenomic binning, comparative biology and taxonomic classification.</title>
        <authorList>
            <person name="Goeker M."/>
        </authorList>
    </citation>
    <scope>NUCLEOTIDE SEQUENCE [LARGE SCALE GENOMIC DNA]</scope>
    <source>
        <strain evidence="1 2">DSM 14349</strain>
    </source>
</reference>
<name>A0ABS4FSW7_9BACL</name>
<proteinExistence type="predicted"/>
<organism evidence="1 2">
    <name type="scientific">Paenibacillus turicensis</name>
    <dbReference type="NCBI Taxonomy" id="160487"/>
    <lineage>
        <taxon>Bacteria</taxon>
        <taxon>Bacillati</taxon>
        <taxon>Bacillota</taxon>
        <taxon>Bacilli</taxon>
        <taxon>Bacillales</taxon>
        <taxon>Paenibacillaceae</taxon>
        <taxon>Paenibacillus</taxon>
    </lineage>
</organism>
<accession>A0ABS4FSW7</accession>
<gene>
    <name evidence="1" type="ORF">J2Z32_002322</name>
</gene>
<comment type="caution">
    <text evidence="1">The sequence shown here is derived from an EMBL/GenBank/DDBJ whole genome shotgun (WGS) entry which is preliminary data.</text>
</comment>
<evidence type="ECO:0000313" key="1">
    <source>
        <dbReference type="EMBL" id="MBP1905674.1"/>
    </source>
</evidence>
<dbReference type="Proteomes" id="UP001519272">
    <property type="component" value="Unassembled WGS sequence"/>
</dbReference>
<dbReference type="EMBL" id="JAGGKG010000010">
    <property type="protein sequence ID" value="MBP1905674.1"/>
    <property type="molecule type" value="Genomic_DNA"/>
</dbReference>
<evidence type="ECO:0000313" key="2">
    <source>
        <dbReference type="Proteomes" id="UP001519272"/>
    </source>
</evidence>
<protein>
    <submittedName>
        <fullName evidence="1">Uncharacterized protein</fullName>
    </submittedName>
</protein>
<keyword evidence="2" id="KW-1185">Reference proteome</keyword>